<protein>
    <submittedName>
        <fullName evidence="2">Septum formation initiator</fullName>
    </submittedName>
</protein>
<comment type="caution">
    <text evidence="2">The sequence shown here is derived from an EMBL/GenBank/DDBJ whole genome shotgun (WGS) entry which is preliminary data.</text>
</comment>
<proteinExistence type="predicted"/>
<dbReference type="EMBL" id="JACOOW010000003">
    <property type="protein sequence ID" value="MBC5655905.1"/>
    <property type="molecule type" value="Genomic_DNA"/>
</dbReference>
<name>A0AAW3X3U2_9CLOT</name>
<sequence length="114" mass="13149">MRRQMSEGRPGGNVRKKKKDNLNNRMALVGVTMVVLSLAVAVHIKGIDLKEKDRSYSIREENLEAQVAKEEERAKQLEEYRVYVQTKQYIEKVAKEKLGLVNRNEILLKPSNPN</sequence>
<evidence type="ECO:0000313" key="2">
    <source>
        <dbReference type="EMBL" id="MBC5655905.1"/>
    </source>
</evidence>
<gene>
    <name evidence="2" type="ORF">H8S19_02250</name>
</gene>
<dbReference type="AlphaFoldDB" id="A0AAW3X3U2"/>
<feature type="region of interest" description="Disordered" evidence="1">
    <location>
        <begin position="1"/>
        <end position="21"/>
    </location>
</feature>
<accession>A0AAW3X3U2</accession>
<dbReference type="RefSeq" id="WP_181986250.1">
    <property type="nucleotide sequence ID" value="NZ_JACOOW010000003.1"/>
</dbReference>
<organism evidence="2 3">
    <name type="scientific">Clostridium segne</name>
    <dbReference type="NCBI Taxonomy" id="2763038"/>
    <lineage>
        <taxon>Bacteria</taxon>
        <taxon>Bacillati</taxon>
        <taxon>Bacillota</taxon>
        <taxon>Clostridia</taxon>
        <taxon>Eubacteriales</taxon>
        <taxon>Clostridiaceae</taxon>
        <taxon>Clostridium</taxon>
    </lineage>
</organism>
<evidence type="ECO:0000256" key="1">
    <source>
        <dbReference type="SAM" id="MobiDB-lite"/>
    </source>
</evidence>
<evidence type="ECO:0000313" key="3">
    <source>
        <dbReference type="Proteomes" id="UP000653904"/>
    </source>
</evidence>
<dbReference type="Proteomes" id="UP000653904">
    <property type="component" value="Unassembled WGS sequence"/>
</dbReference>
<keyword evidence="3" id="KW-1185">Reference proteome</keyword>
<reference evidence="2 3" key="1">
    <citation type="submission" date="2020-08" db="EMBL/GenBank/DDBJ databases">
        <title>Genome public.</title>
        <authorList>
            <person name="Liu C."/>
            <person name="Sun Q."/>
        </authorList>
    </citation>
    <scope>NUCLEOTIDE SEQUENCE [LARGE SCALE GENOMIC DNA]</scope>
    <source>
        <strain evidence="2 3">BX14</strain>
    </source>
</reference>